<proteinExistence type="predicted"/>
<comment type="caution">
    <text evidence="1">The sequence shown here is derived from an EMBL/GenBank/DDBJ whole genome shotgun (WGS) entry which is preliminary data.</text>
</comment>
<protein>
    <submittedName>
        <fullName evidence="1">Nucleotidyltransferase family protein</fullName>
    </submittedName>
</protein>
<dbReference type="EMBL" id="JAAGMU010000052">
    <property type="protein sequence ID" value="NEC77810.1"/>
    <property type="molecule type" value="Genomic_DNA"/>
</dbReference>
<dbReference type="InterPro" id="IPR029044">
    <property type="entry name" value="Nucleotide-diphossugar_trans"/>
</dbReference>
<organism evidence="1">
    <name type="scientific">Streptomyces sp. SID7958</name>
    <dbReference type="NCBI Taxonomy" id="2706093"/>
    <lineage>
        <taxon>Bacteria</taxon>
        <taxon>Bacillati</taxon>
        <taxon>Actinomycetota</taxon>
        <taxon>Actinomycetes</taxon>
        <taxon>Kitasatosporales</taxon>
        <taxon>Streptomycetaceae</taxon>
        <taxon>Streptomyces</taxon>
    </lineage>
</organism>
<feature type="non-terminal residue" evidence="1">
    <location>
        <position position="1"/>
    </location>
</feature>
<sequence length="50" mass="5239">HWAGVAASATGDQGARAYLRRHAGDVALVECGDVAEAYDIDTEADLAHLE</sequence>
<dbReference type="GO" id="GO:0016740">
    <property type="term" value="F:transferase activity"/>
    <property type="evidence" value="ECO:0007669"/>
    <property type="project" value="UniProtKB-KW"/>
</dbReference>
<reference evidence="1" key="1">
    <citation type="submission" date="2020-01" db="EMBL/GenBank/DDBJ databases">
        <title>Insect and environment-associated Actinomycetes.</title>
        <authorList>
            <person name="Currrie C."/>
            <person name="Chevrette M."/>
            <person name="Carlson C."/>
            <person name="Stubbendieck R."/>
            <person name="Wendt-Pienkowski E."/>
        </authorList>
    </citation>
    <scope>NUCLEOTIDE SEQUENCE</scope>
    <source>
        <strain evidence="1">SID7958</strain>
    </source>
</reference>
<name>A0A6G3TVI3_9ACTN</name>
<dbReference type="Gene3D" id="3.90.550.10">
    <property type="entry name" value="Spore Coat Polysaccharide Biosynthesis Protein SpsA, Chain A"/>
    <property type="match status" value="1"/>
</dbReference>
<keyword evidence="1" id="KW-0808">Transferase</keyword>
<dbReference type="AlphaFoldDB" id="A0A6G3TVI3"/>
<evidence type="ECO:0000313" key="1">
    <source>
        <dbReference type="EMBL" id="NEC77810.1"/>
    </source>
</evidence>
<accession>A0A6G3TVI3</accession>
<gene>
    <name evidence="1" type="ORF">G3I38_00775</name>
</gene>